<dbReference type="InterPro" id="IPR001611">
    <property type="entry name" value="Leu-rich_rpt"/>
</dbReference>
<comment type="similarity">
    <text evidence="1">Belongs to the CSN12 family.</text>
</comment>
<dbReference type="PROSITE" id="PS50250">
    <property type="entry name" value="PCI"/>
    <property type="match status" value="1"/>
</dbReference>
<dbReference type="OrthoDB" id="10252687at2759"/>
<name>A0A9P4R0U0_9PLEO</name>
<dbReference type="FunFam" id="1.10.10.10:FF:000366">
    <property type="entry name" value="COP9 signalosome complex subunit"/>
    <property type="match status" value="1"/>
</dbReference>
<accession>A0A9P4R0U0</accession>
<dbReference type="Proteomes" id="UP000799444">
    <property type="component" value="Unassembled WGS sequence"/>
</dbReference>
<sequence>MQTALEPFRKAHAARNAWGVARLLSPIASPDNPARLYNFYRATNEHLVENDVRHSLRYNKSNKFSNNEFNAWTDIFVSYWRAVGHILVVEEAQNRGRLEDRQLVDRYEAWRELANNFVKYFAQDLPSWATVAMYTTAGHLRTFAIRADQQLVALGTSNAYTLSLQENMVPTAPENQKLEEAARIFHSLFAACLRDRNFDPDDTRKWGVYYMANLQFKTFFRLRNINLSKNIIRSIDAQSDLPPFDDYPKAHRVTYKYYLGVIAIFQEDYSTADECLTEAWDGCLLSALKHQELILTYLIPCRLVTKHRVPSQDLLDSFPNLKHMYGPLLSCIKRGDISGFDRALTAGEADFVRRKVYLTLERGRDIAQRNLLRKVFLAAGFDDLKEGQTEADRIRKTRIPLAHFAAALKMNAGGEGRIQHLDDDEVECMVANMIYKGLMKGYISREHAMVVLNKKGAFPGTGV</sequence>
<dbReference type="PROSITE" id="PS51450">
    <property type="entry name" value="LRR"/>
    <property type="match status" value="1"/>
</dbReference>
<dbReference type="EMBL" id="ML996118">
    <property type="protein sequence ID" value="KAF2737117.1"/>
    <property type="molecule type" value="Genomic_DNA"/>
</dbReference>
<proteinExistence type="inferred from homology"/>
<comment type="caution">
    <text evidence="4">The sequence shown here is derived from an EMBL/GenBank/DDBJ whole genome shotgun (WGS) entry which is preliminary data.</text>
</comment>
<keyword evidence="5" id="KW-1185">Reference proteome</keyword>
<dbReference type="SMART" id="SM00753">
    <property type="entry name" value="PAM"/>
    <property type="match status" value="1"/>
</dbReference>
<evidence type="ECO:0000313" key="4">
    <source>
        <dbReference type="EMBL" id="KAF2737117.1"/>
    </source>
</evidence>
<evidence type="ECO:0000256" key="1">
    <source>
        <dbReference type="ARBA" id="ARBA00025771"/>
    </source>
</evidence>
<reference evidence="4" key="1">
    <citation type="journal article" date="2020" name="Stud. Mycol.">
        <title>101 Dothideomycetes genomes: a test case for predicting lifestyles and emergence of pathogens.</title>
        <authorList>
            <person name="Haridas S."/>
            <person name="Albert R."/>
            <person name="Binder M."/>
            <person name="Bloem J."/>
            <person name="Labutti K."/>
            <person name="Salamov A."/>
            <person name="Andreopoulos B."/>
            <person name="Baker S."/>
            <person name="Barry K."/>
            <person name="Bills G."/>
            <person name="Bluhm B."/>
            <person name="Cannon C."/>
            <person name="Castanera R."/>
            <person name="Culley D."/>
            <person name="Daum C."/>
            <person name="Ezra D."/>
            <person name="Gonzalez J."/>
            <person name="Henrissat B."/>
            <person name="Kuo A."/>
            <person name="Liang C."/>
            <person name="Lipzen A."/>
            <person name="Lutzoni F."/>
            <person name="Magnuson J."/>
            <person name="Mondo S."/>
            <person name="Nolan M."/>
            <person name="Ohm R."/>
            <person name="Pangilinan J."/>
            <person name="Park H.-J."/>
            <person name="Ramirez L."/>
            <person name="Alfaro M."/>
            <person name="Sun H."/>
            <person name="Tritt A."/>
            <person name="Yoshinaga Y."/>
            <person name="Zwiers L.-H."/>
            <person name="Turgeon B."/>
            <person name="Goodwin S."/>
            <person name="Spatafora J."/>
            <person name="Crous P."/>
            <person name="Grigoriev I."/>
        </authorList>
    </citation>
    <scope>NUCLEOTIDE SEQUENCE</scope>
    <source>
        <strain evidence="4">CBS 125425</strain>
    </source>
</reference>
<dbReference type="PANTHER" id="PTHR12732">
    <property type="entry name" value="UNCHARACTERIZED PROTEASOME COMPONENT REGION PCI-CONTAINING"/>
    <property type="match status" value="1"/>
</dbReference>
<dbReference type="GO" id="GO:0003723">
    <property type="term" value="F:RNA binding"/>
    <property type="evidence" value="ECO:0007669"/>
    <property type="project" value="InterPro"/>
</dbReference>
<dbReference type="Gene3D" id="1.10.10.10">
    <property type="entry name" value="Winged helix-like DNA-binding domain superfamily/Winged helix DNA-binding domain"/>
    <property type="match status" value="1"/>
</dbReference>
<evidence type="ECO:0000256" key="2">
    <source>
        <dbReference type="ARBA" id="ARBA00073854"/>
    </source>
</evidence>
<dbReference type="PANTHER" id="PTHR12732:SF0">
    <property type="entry name" value="PCI DOMAIN-CONTAINING PROTEIN 2"/>
    <property type="match status" value="1"/>
</dbReference>
<dbReference type="InterPro" id="IPR036388">
    <property type="entry name" value="WH-like_DNA-bd_sf"/>
</dbReference>
<dbReference type="GO" id="GO:0003690">
    <property type="term" value="F:double-stranded DNA binding"/>
    <property type="evidence" value="ECO:0007669"/>
    <property type="project" value="InterPro"/>
</dbReference>
<dbReference type="Pfam" id="PF01399">
    <property type="entry name" value="PCI"/>
    <property type="match status" value="1"/>
</dbReference>
<evidence type="ECO:0000259" key="3">
    <source>
        <dbReference type="PROSITE" id="PS50250"/>
    </source>
</evidence>
<organism evidence="4 5">
    <name type="scientific">Polyplosphaeria fusca</name>
    <dbReference type="NCBI Taxonomy" id="682080"/>
    <lineage>
        <taxon>Eukaryota</taxon>
        <taxon>Fungi</taxon>
        <taxon>Dikarya</taxon>
        <taxon>Ascomycota</taxon>
        <taxon>Pezizomycotina</taxon>
        <taxon>Dothideomycetes</taxon>
        <taxon>Pleosporomycetidae</taxon>
        <taxon>Pleosporales</taxon>
        <taxon>Tetraplosphaeriaceae</taxon>
        <taxon>Polyplosphaeria</taxon>
    </lineage>
</organism>
<evidence type="ECO:0000313" key="5">
    <source>
        <dbReference type="Proteomes" id="UP000799444"/>
    </source>
</evidence>
<dbReference type="AlphaFoldDB" id="A0A9P4R0U0"/>
<feature type="domain" description="PCI" evidence="3">
    <location>
        <begin position="253"/>
        <end position="457"/>
    </location>
</feature>
<gene>
    <name evidence="4" type="ORF">EJ04DRAFT_461589</name>
</gene>
<dbReference type="InterPro" id="IPR045114">
    <property type="entry name" value="Csn12-like"/>
</dbReference>
<dbReference type="InterPro" id="IPR000717">
    <property type="entry name" value="PCI_dom"/>
</dbReference>
<protein>
    <recommendedName>
        <fullName evidence="2">Protein CSN12 homolog</fullName>
    </recommendedName>
</protein>